<evidence type="ECO:0000313" key="1">
    <source>
        <dbReference type="EMBL" id="CAB4162000.1"/>
    </source>
</evidence>
<gene>
    <name evidence="1" type="ORF">UFOVP780_8</name>
</gene>
<organism evidence="1">
    <name type="scientific">uncultured Caudovirales phage</name>
    <dbReference type="NCBI Taxonomy" id="2100421"/>
    <lineage>
        <taxon>Viruses</taxon>
        <taxon>Duplodnaviria</taxon>
        <taxon>Heunggongvirae</taxon>
        <taxon>Uroviricota</taxon>
        <taxon>Caudoviricetes</taxon>
        <taxon>Peduoviridae</taxon>
        <taxon>Maltschvirus</taxon>
        <taxon>Maltschvirus maltsch</taxon>
    </lineage>
</organism>
<reference evidence="1" key="1">
    <citation type="submission" date="2020-04" db="EMBL/GenBank/DDBJ databases">
        <authorList>
            <person name="Chiriac C."/>
            <person name="Salcher M."/>
            <person name="Ghai R."/>
            <person name="Kavagutti S V."/>
        </authorList>
    </citation>
    <scope>NUCLEOTIDE SEQUENCE</scope>
</reference>
<proteinExistence type="predicted"/>
<name>A0A6J5NQC1_9CAUD</name>
<sequence length="178" mass="20441">MEIDDELEFLLSDIAASIVVKAKSNLMKKRNRKGVRGNYTSATNTTGTLRDSLRYRLIDRGGVPEMKFYSKGAQQYADVIEQGRRPDKGFPPPPKLIAWITKKGLKPRDASGKFIRVNDIDKWRSGLAFVIGRKIAKDGFKGIYYWQEAIDEELRIRGKDVSRMIEKYVVRKINEGWL</sequence>
<dbReference type="EMBL" id="LR796730">
    <property type="protein sequence ID" value="CAB4162000.1"/>
    <property type="molecule type" value="Genomic_DNA"/>
</dbReference>
<protein>
    <submittedName>
        <fullName evidence="1">Uncharacterized protein</fullName>
    </submittedName>
</protein>
<accession>A0A6J5NQC1</accession>